<feature type="transmembrane region" description="Helical" evidence="10">
    <location>
        <begin position="12"/>
        <end position="33"/>
    </location>
</feature>
<evidence type="ECO:0000256" key="7">
    <source>
        <dbReference type="ARBA" id="ARBA00023136"/>
    </source>
</evidence>
<dbReference type="GO" id="GO:0006620">
    <property type="term" value="P:post-translational protein targeting to endoplasmic reticulum membrane"/>
    <property type="evidence" value="ECO:0007669"/>
    <property type="project" value="TreeGrafter"/>
</dbReference>
<dbReference type="Gene3D" id="1.10.3380.10">
    <property type="entry name" value="Sec63 N-terminal domain-like domain"/>
    <property type="match status" value="1"/>
</dbReference>
<gene>
    <name evidence="12" type="ORF">D9615_000013</name>
</gene>
<dbReference type="SUPFAM" id="SSF158702">
    <property type="entry name" value="Sec63 N-terminal domain-like"/>
    <property type="match status" value="1"/>
</dbReference>
<dbReference type="Gene3D" id="2.60.40.150">
    <property type="entry name" value="C2 domain"/>
    <property type="match status" value="1"/>
</dbReference>
<dbReference type="GO" id="GO:0006614">
    <property type="term" value="P:SRP-dependent cotranslational protein targeting to membrane"/>
    <property type="evidence" value="ECO:0007669"/>
    <property type="project" value="TreeGrafter"/>
</dbReference>
<comment type="caution">
    <text evidence="12">The sequence shown here is derived from an EMBL/GenBank/DDBJ whole genome shotgun (WGS) entry which is preliminary data.</text>
</comment>
<evidence type="ECO:0000259" key="11">
    <source>
        <dbReference type="PROSITE" id="PS50076"/>
    </source>
</evidence>
<dbReference type="SMART" id="SM00271">
    <property type="entry name" value="DnaJ"/>
    <property type="match status" value="1"/>
</dbReference>
<keyword evidence="6 10" id="KW-1133">Transmembrane helix</keyword>
<dbReference type="PROSITE" id="PS50076">
    <property type="entry name" value="DNAJ_2"/>
    <property type="match status" value="1"/>
</dbReference>
<evidence type="ECO:0000256" key="1">
    <source>
        <dbReference type="ARBA" id="ARBA00004477"/>
    </source>
</evidence>
<dbReference type="InterPro" id="IPR014756">
    <property type="entry name" value="Ig_E-set"/>
</dbReference>
<feature type="transmembrane region" description="Helical" evidence="10">
    <location>
        <begin position="67"/>
        <end position="85"/>
    </location>
</feature>
<feature type="transmembrane region" description="Helical" evidence="10">
    <location>
        <begin position="190"/>
        <end position="213"/>
    </location>
</feature>
<evidence type="ECO:0000313" key="12">
    <source>
        <dbReference type="EMBL" id="KAF5388148.1"/>
    </source>
</evidence>
<dbReference type="Pfam" id="PF02889">
    <property type="entry name" value="Sec63"/>
    <property type="match status" value="1"/>
</dbReference>
<reference evidence="12 13" key="1">
    <citation type="journal article" date="2020" name="ISME J.">
        <title>Uncovering the hidden diversity of litter-decomposition mechanisms in mushroom-forming fungi.</title>
        <authorList>
            <person name="Floudas D."/>
            <person name="Bentzer J."/>
            <person name="Ahren D."/>
            <person name="Johansson T."/>
            <person name="Persson P."/>
            <person name="Tunlid A."/>
        </authorList>
    </citation>
    <scope>NUCLEOTIDE SEQUENCE [LARGE SCALE GENOMIC DNA]</scope>
    <source>
        <strain evidence="12 13">CBS 661.87</strain>
    </source>
</reference>
<dbReference type="PANTHER" id="PTHR24075:SF0">
    <property type="entry name" value="TRANSLOCATION PROTEIN SEC63 HOMOLOG"/>
    <property type="match status" value="1"/>
</dbReference>
<keyword evidence="5" id="KW-0653">Protein transport</keyword>
<organism evidence="12 13">
    <name type="scientific">Tricholomella constricta</name>
    <dbReference type="NCBI Taxonomy" id="117010"/>
    <lineage>
        <taxon>Eukaryota</taxon>
        <taxon>Fungi</taxon>
        <taxon>Dikarya</taxon>
        <taxon>Basidiomycota</taxon>
        <taxon>Agaricomycotina</taxon>
        <taxon>Agaricomycetes</taxon>
        <taxon>Agaricomycetidae</taxon>
        <taxon>Agaricales</taxon>
        <taxon>Tricholomatineae</taxon>
        <taxon>Lyophyllaceae</taxon>
        <taxon>Tricholomella</taxon>
    </lineage>
</organism>
<protein>
    <recommendedName>
        <fullName evidence="11">J domain-containing protein</fullName>
    </recommendedName>
</protein>
<dbReference type="GO" id="GO:0003723">
    <property type="term" value="F:RNA binding"/>
    <property type="evidence" value="ECO:0007669"/>
    <property type="project" value="TreeGrafter"/>
</dbReference>
<dbReference type="EMBL" id="JAACJP010000001">
    <property type="protein sequence ID" value="KAF5388148.1"/>
    <property type="molecule type" value="Genomic_DNA"/>
</dbReference>
<dbReference type="InterPro" id="IPR004179">
    <property type="entry name" value="Sec63-dom"/>
</dbReference>
<evidence type="ECO:0000256" key="5">
    <source>
        <dbReference type="ARBA" id="ARBA00022927"/>
    </source>
</evidence>
<keyword evidence="4" id="KW-0256">Endoplasmic reticulum</keyword>
<dbReference type="SUPFAM" id="SSF46565">
    <property type="entry name" value="Chaperone J-domain"/>
    <property type="match status" value="1"/>
</dbReference>
<evidence type="ECO:0000313" key="13">
    <source>
        <dbReference type="Proteomes" id="UP000565441"/>
    </source>
</evidence>
<keyword evidence="13" id="KW-1185">Reference proteome</keyword>
<feature type="domain" description="J" evidence="11">
    <location>
        <begin position="95"/>
        <end position="165"/>
    </location>
</feature>
<keyword evidence="7 10" id="KW-0472">Membrane</keyword>
<dbReference type="FunFam" id="1.10.287.110:FF:000039">
    <property type="entry name" value="Protein translocation complex component (Npl1)"/>
    <property type="match status" value="1"/>
</dbReference>
<dbReference type="SUPFAM" id="SSF81296">
    <property type="entry name" value="E set domains"/>
    <property type="match status" value="1"/>
</dbReference>
<name>A0A8H5MBR4_9AGAR</name>
<dbReference type="Pfam" id="PF00226">
    <property type="entry name" value="DnaJ"/>
    <property type="match status" value="1"/>
</dbReference>
<dbReference type="InterPro" id="IPR001623">
    <property type="entry name" value="DnaJ_domain"/>
</dbReference>
<dbReference type="InterPro" id="IPR036869">
    <property type="entry name" value="J_dom_sf"/>
</dbReference>
<dbReference type="InterPro" id="IPR035892">
    <property type="entry name" value="C2_domain_sf"/>
</dbReference>
<keyword evidence="2" id="KW-0813">Transport</keyword>
<evidence type="ECO:0000256" key="8">
    <source>
        <dbReference type="ARBA" id="ARBA00023186"/>
    </source>
</evidence>
<dbReference type="PANTHER" id="PTHR24075">
    <property type="entry name" value="SEC63 DOMAIN-CONTAINING"/>
    <property type="match status" value="1"/>
</dbReference>
<dbReference type="GO" id="GO:0008320">
    <property type="term" value="F:protein transmembrane transporter activity"/>
    <property type="evidence" value="ECO:0007669"/>
    <property type="project" value="TreeGrafter"/>
</dbReference>
<evidence type="ECO:0000256" key="6">
    <source>
        <dbReference type="ARBA" id="ARBA00022989"/>
    </source>
</evidence>
<keyword evidence="8" id="KW-0143">Chaperone</keyword>
<evidence type="ECO:0000256" key="9">
    <source>
        <dbReference type="SAM" id="MobiDB-lite"/>
    </source>
</evidence>
<keyword evidence="3 10" id="KW-0812">Transmembrane</keyword>
<dbReference type="CDD" id="cd06257">
    <property type="entry name" value="DnaJ"/>
    <property type="match status" value="1"/>
</dbReference>
<dbReference type="GO" id="GO:0031207">
    <property type="term" value="C:Sec62/Sec63 complex"/>
    <property type="evidence" value="ECO:0007669"/>
    <property type="project" value="TreeGrafter"/>
</dbReference>
<comment type="subcellular location">
    <subcellularLocation>
        <location evidence="1">Endoplasmic reticulum membrane</location>
        <topology evidence="1">Multi-pass membrane protein</topology>
    </subcellularLocation>
</comment>
<feature type="compositionally biased region" description="Acidic residues" evidence="9">
    <location>
        <begin position="630"/>
        <end position="641"/>
    </location>
</feature>
<evidence type="ECO:0000256" key="4">
    <source>
        <dbReference type="ARBA" id="ARBA00022824"/>
    </source>
</evidence>
<dbReference type="Gene3D" id="1.10.287.110">
    <property type="entry name" value="DnaJ domain"/>
    <property type="match status" value="1"/>
</dbReference>
<dbReference type="Proteomes" id="UP000565441">
    <property type="component" value="Unassembled WGS sequence"/>
</dbReference>
<feature type="compositionally biased region" description="Acidic residues" evidence="9">
    <location>
        <begin position="596"/>
        <end position="609"/>
    </location>
</feature>
<sequence length="656" mass="73718">MAQYHYDEAGNMAAYFLITFLALVLVPTTIIFFTPSKKSADGCQCKPCIEQRNRSNSLLKPTLSKKTYFLVAGWSILGFVCYKVANATLDNKIYDPFEILGIRVGTAEKEIKSHYKKLSKLYHPDKVKATANMTIEAIQNRFVEITKAYKSLTDETIRENLEKYGHPDGRQDISMGIAIPKWIVERKNNIWVLGFYGLVFGGALPALVGRWWFGSRQKTKDGVNARSAAAFFKYLKEESTFEEVFATFGKAYQWELPAQKAKPAPELGELERQIKEKTGSKWEEVKRLCGQDAPRRKALVLLYAHLLRLPIRSASLRSEQTEILLQTPLLLSALLNISTSRNWLSPTLAVMRLHAYITQALLPGSERLRFAQLPGIKIDEVLTLAPEATDMGDFVHALEEKHDGRVVDVKKAIEKWGRAEIVDAAFKVIGERIVTPSSIVFLVVKLRISPPSSKPIESKELTVDEAKRRIKLNDEKDEDFLTSRKEVEDIPSEDDLPGWAHAPYWPGERKPSWWLVLGDEKSNRVVVPPMKITDIPLARPDHERGYRSYKIQFQAPQNVGVFTWKVQLVSDTFIGEDCSWDIALKIEDASALNADDPSEDEISDPDEDTIAGQMAAMRGGAVKKSTAGEQSDDDDDESSTDDDQHGSDSSSDSDSD</sequence>
<accession>A0A8H5MBR4</accession>
<dbReference type="SMART" id="SM00973">
    <property type="entry name" value="Sec63"/>
    <property type="match status" value="1"/>
</dbReference>
<dbReference type="OrthoDB" id="1734229at2759"/>
<dbReference type="PRINTS" id="PR00625">
    <property type="entry name" value="JDOMAIN"/>
</dbReference>
<dbReference type="AlphaFoldDB" id="A0A8H5MBR4"/>
<evidence type="ECO:0000256" key="10">
    <source>
        <dbReference type="SAM" id="Phobius"/>
    </source>
</evidence>
<feature type="region of interest" description="Disordered" evidence="9">
    <location>
        <begin position="593"/>
        <end position="656"/>
    </location>
</feature>
<proteinExistence type="predicted"/>
<evidence type="ECO:0000256" key="3">
    <source>
        <dbReference type="ARBA" id="ARBA00022692"/>
    </source>
</evidence>
<evidence type="ECO:0000256" key="2">
    <source>
        <dbReference type="ARBA" id="ARBA00022448"/>
    </source>
</evidence>